<dbReference type="InterPro" id="IPR013760">
    <property type="entry name" value="Topo_IIA-like_dom_sf"/>
</dbReference>
<dbReference type="FunFam" id="3.90.199.10:FF:000001">
    <property type="entry name" value="DNA gyrase subunit A"/>
    <property type="match status" value="1"/>
</dbReference>
<gene>
    <name evidence="9 14" type="primary">gyrA</name>
    <name evidence="14" type="ORF">H9714_06140</name>
</gene>
<evidence type="ECO:0000256" key="6">
    <source>
        <dbReference type="ARBA" id="ARBA00023125"/>
    </source>
</evidence>
<dbReference type="InterPro" id="IPR005743">
    <property type="entry name" value="GyrA"/>
</dbReference>
<reference evidence="14" key="2">
    <citation type="submission" date="2021-04" db="EMBL/GenBank/DDBJ databases">
        <authorList>
            <person name="Gilroy R."/>
        </authorList>
    </citation>
    <scope>NUCLEOTIDE SEQUENCE</scope>
    <source>
        <strain evidence="14">CHK189-11263</strain>
    </source>
</reference>
<dbReference type="SUPFAM" id="SSF101904">
    <property type="entry name" value="GyrA/ParC C-terminal domain-like"/>
    <property type="match status" value="1"/>
</dbReference>
<dbReference type="PANTHER" id="PTHR43493">
    <property type="entry name" value="DNA GYRASE/TOPOISOMERASE SUBUNIT A"/>
    <property type="match status" value="1"/>
</dbReference>
<dbReference type="GO" id="GO:0003677">
    <property type="term" value="F:DNA binding"/>
    <property type="evidence" value="ECO:0007669"/>
    <property type="project" value="UniProtKB-UniRule"/>
</dbReference>
<keyword evidence="6 9" id="KW-0238">DNA-binding</keyword>
<evidence type="ECO:0000256" key="12">
    <source>
        <dbReference type="SAM" id="MobiDB-lite"/>
    </source>
</evidence>
<dbReference type="EMBL" id="DWYC01000053">
    <property type="protein sequence ID" value="HJB57113.1"/>
    <property type="molecule type" value="Genomic_DNA"/>
</dbReference>
<keyword evidence="5 9" id="KW-0799">Topoisomerase</keyword>
<dbReference type="InterPro" id="IPR002205">
    <property type="entry name" value="Topo_IIA_dom_A"/>
</dbReference>
<dbReference type="FunFam" id="1.10.268.10:FF:000001">
    <property type="entry name" value="DNA gyrase subunit A"/>
    <property type="match status" value="1"/>
</dbReference>
<evidence type="ECO:0000256" key="2">
    <source>
        <dbReference type="ARBA" id="ARBA00008263"/>
    </source>
</evidence>
<comment type="subunit">
    <text evidence="9">Heterotetramer, composed of two GyrA and two GyrB chains. In the heterotetramer, GyrA contains the active site tyrosine that forms a transient covalent intermediate with DNA, while GyrB binds cofactors and catalyzes ATP hydrolysis.</text>
</comment>
<evidence type="ECO:0000256" key="9">
    <source>
        <dbReference type="HAMAP-Rule" id="MF_01897"/>
    </source>
</evidence>
<feature type="domain" description="Topo IIA-type catalytic" evidence="13">
    <location>
        <begin position="44"/>
        <end position="509"/>
    </location>
</feature>
<keyword evidence="4 9" id="KW-0067">ATP-binding</keyword>
<feature type="short sequence motif" description="GyrA-box" evidence="9">
    <location>
        <begin position="536"/>
        <end position="542"/>
    </location>
</feature>
<feature type="compositionally biased region" description="Acidic residues" evidence="12">
    <location>
        <begin position="822"/>
        <end position="831"/>
    </location>
</feature>
<evidence type="ECO:0000313" key="15">
    <source>
        <dbReference type="Proteomes" id="UP000824208"/>
    </source>
</evidence>
<evidence type="ECO:0000259" key="13">
    <source>
        <dbReference type="PROSITE" id="PS52040"/>
    </source>
</evidence>
<proteinExistence type="inferred from homology"/>
<dbReference type="EC" id="5.6.2.2" evidence="9"/>
<feature type="active site" description="O-(5'-phospho-DNA)-tyrosine intermediate" evidence="9 10">
    <location>
        <position position="132"/>
    </location>
</feature>
<evidence type="ECO:0000256" key="8">
    <source>
        <dbReference type="ARBA" id="ARBA00063644"/>
    </source>
</evidence>
<dbReference type="InterPro" id="IPR006691">
    <property type="entry name" value="GyrA/parC_rep"/>
</dbReference>
<protein>
    <recommendedName>
        <fullName evidence="9">DNA gyrase subunit A</fullName>
        <ecNumber evidence="9">5.6.2.2</ecNumber>
    </recommendedName>
</protein>
<comment type="caution">
    <text evidence="14">The sequence shown here is derived from an EMBL/GenBank/DDBJ whole genome shotgun (WGS) entry which is preliminary data.</text>
</comment>
<dbReference type="InterPro" id="IPR013758">
    <property type="entry name" value="Topo_IIA_A/C_ab"/>
</dbReference>
<dbReference type="Proteomes" id="UP000824208">
    <property type="component" value="Unassembled WGS sequence"/>
</dbReference>
<dbReference type="Gene3D" id="2.120.10.90">
    <property type="entry name" value="DNA gyrase/topoisomerase IV, subunit A, C-terminal"/>
    <property type="match status" value="1"/>
</dbReference>
<name>A0A9D2MBK0_9FIRM</name>
<dbReference type="FunFam" id="3.30.1360.40:FF:000002">
    <property type="entry name" value="DNA gyrase subunit A"/>
    <property type="match status" value="1"/>
</dbReference>
<dbReference type="PANTHER" id="PTHR43493:SF5">
    <property type="entry name" value="DNA GYRASE SUBUNIT A, CHLOROPLASTIC_MITOCHONDRIAL"/>
    <property type="match status" value="1"/>
</dbReference>
<dbReference type="InterPro" id="IPR035516">
    <property type="entry name" value="Gyrase/topoIV_suA_C"/>
</dbReference>
<dbReference type="Gene3D" id="1.10.268.10">
    <property type="entry name" value="Topoisomerase, domain 3"/>
    <property type="match status" value="1"/>
</dbReference>
<sequence>MAKNEKEIQDISFPDQKIVEINLEHEMQTAYIEYAMSVIVGRALPDVRDGLKPVHRRILYSMYESGLTSDKPFKKSATCVGDVLGKYHPHGDQSVYDALVRLAQDFSMRYPLVDGHGNFGSVDGDPPAAYRYTEARMSKIANEMLRDIEKDTVDWDPNFDESLKEPRVLPSRFPNLLVNGSSGIAVGMTTNIPPHNLREVIDAAICVLDNPEATLDDLMEHIKGPDFPTRGVIMGRSGIRAAYATGKGHIRVRARTEMEEFGNNRTRIIVTELPYQVNKSRLVENIAEQVHDKRLEGISGLRDESDGKKGMRIVIELKKDANPQVVLNRLFAQTQMQTTFGIIMLALVNNQKQPKVLTLRQILDEYIAFQEEVLTRRTRYDLKKAQERAHILQGLLIAQDHIDEVIRIIRSSYDNAQERLMERFELDEVQAKAICEMRLIALQGLNREKLEAEYRELMEKVAYYQRLLSDEKMLRGVLKEELTEIRDKYGDERKTEIGFVEDDLDIEDLIEEEECVFTLTAAGYIKRLPASTYRAQRRGGKGVSAQSLKEEDYVETVFTASTHDYILFFTNKGRVHRKKGYQIPEAGRAAKGTNIVNVLPVEAGEKVTAMIHLREFPEDRYLVMVTRNGTVKRLQLSSINTARKAGIRCITLDEGDELIAVRETDGEQAILIVTHEGMAICFKETDVRCMGRDAYGVRGIKLRSGDYVVGAARAKRNHQVLMITENGYGKRTDMDEYIRADGPQNRGGYGLKGYQVTEKTGLVAGVKVVDENDDILIISDDGTIIRTHAAGINVYSRTAQGVKVMNLNEGVKVISIARTEHEEEEEAGESAEEPHNPQES</sequence>
<feature type="region of interest" description="Disordered" evidence="12">
    <location>
        <begin position="820"/>
        <end position="840"/>
    </location>
</feature>
<evidence type="ECO:0000256" key="7">
    <source>
        <dbReference type="ARBA" id="ARBA00023235"/>
    </source>
</evidence>
<keyword evidence="11" id="KW-0175">Coiled coil</keyword>
<evidence type="ECO:0000313" key="14">
    <source>
        <dbReference type="EMBL" id="HJB57113.1"/>
    </source>
</evidence>
<reference evidence="14" key="1">
    <citation type="journal article" date="2021" name="PeerJ">
        <title>Extensive microbial diversity within the chicken gut microbiome revealed by metagenomics and culture.</title>
        <authorList>
            <person name="Gilroy R."/>
            <person name="Ravi A."/>
            <person name="Getino M."/>
            <person name="Pursley I."/>
            <person name="Horton D.L."/>
            <person name="Alikhan N.F."/>
            <person name="Baker D."/>
            <person name="Gharbi K."/>
            <person name="Hall N."/>
            <person name="Watson M."/>
            <person name="Adriaenssens E.M."/>
            <person name="Foster-Nyarko E."/>
            <person name="Jarju S."/>
            <person name="Secka A."/>
            <person name="Antonio M."/>
            <person name="Oren A."/>
            <person name="Chaudhuri R.R."/>
            <person name="La Ragione R."/>
            <person name="Hildebrand F."/>
            <person name="Pallen M.J."/>
        </authorList>
    </citation>
    <scope>NUCLEOTIDE SEQUENCE</scope>
    <source>
        <strain evidence="14">CHK189-11263</strain>
    </source>
</reference>
<keyword evidence="9" id="KW-0963">Cytoplasm</keyword>
<dbReference type="GO" id="GO:0034335">
    <property type="term" value="F:DNA negative supercoiling activity"/>
    <property type="evidence" value="ECO:0007669"/>
    <property type="project" value="UniProtKB-ARBA"/>
</dbReference>
<comment type="similarity">
    <text evidence="2 9">Belongs to the type II topoisomerase GyrA/ParC subunit family.</text>
</comment>
<dbReference type="Gene3D" id="3.90.199.10">
    <property type="entry name" value="Topoisomerase II, domain 5"/>
    <property type="match status" value="1"/>
</dbReference>
<dbReference type="InterPro" id="IPR050220">
    <property type="entry name" value="Type_II_DNA_Topoisomerases"/>
</dbReference>
<evidence type="ECO:0000256" key="5">
    <source>
        <dbReference type="ARBA" id="ARBA00023029"/>
    </source>
</evidence>
<dbReference type="NCBIfam" id="TIGR01063">
    <property type="entry name" value="gyrA"/>
    <property type="match status" value="1"/>
</dbReference>
<dbReference type="SUPFAM" id="SSF56719">
    <property type="entry name" value="Type II DNA topoisomerase"/>
    <property type="match status" value="1"/>
</dbReference>
<comment type="subunit">
    <text evidence="8">Heterotetramer composed of ParC and ParE.</text>
</comment>
<dbReference type="GO" id="GO:0005737">
    <property type="term" value="C:cytoplasm"/>
    <property type="evidence" value="ECO:0007669"/>
    <property type="project" value="UniProtKB-SubCell"/>
</dbReference>
<comment type="subcellular location">
    <subcellularLocation>
        <location evidence="9">Cytoplasm</location>
    </subcellularLocation>
</comment>
<keyword evidence="7 9" id="KW-0413">Isomerase</keyword>
<dbReference type="Gene3D" id="3.30.1360.40">
    <property type="match status" value="1"/>
</dbReference>
<dbReference type="CDD" id="cd00187">
    <property type="entry name" value="TOP4c"/>
    <property type="match status" value="1"/>
</dbReference>
<dbReference type="SMART" id="SM00434">
    <property type="entry name" value="TOP4c"/>
    <property type="match status" value="1"/>
</dbReference>
<comment type="miscellaneous">
    <text evidence="9">Few gyrases are as efficient as E.coli at forming negative supercoils. Not all organisms have 2 type II topoisomerases; in organisms with a single type II topoisomerase this enzyme also has to decatenate newly replicated chromosomes.</text>
</comment>
<dbReference type="AlphaFoldDB" id="A0A9D2MBK0"/>
<evidence type="ECO:0000256" key="4">
    <source>
        <dbReference type="ARBA" id="ARBA00022840"/>
    </source>
</evidence>
<dbReference type="NCBIfam" id="NF004043">
    <property type="entry name" value="PRK05560.1"/>
    <property type="match status" value="1"/>
</dbReference>
<accession>A0A9D2MBK0</accession>
<comment type="function">
    <text evidence="9">A type II topoisomerase that negatively supercoils closed circular double-stranded (ds) DNA in an ATP-dependent manner to modulate DNA topology and maintain chromosomes in an underwound state. Negative supercoiling favors strand separation, and DNA replication, transcription, recombination and repair, all of which involve strand separation. Also able to catalyze the interconversion of other topological isomers of dsDNA rings, including catenanes and knotted rings. Type II topoisomerases break and join 2 DNA strands simultaneously in an ATP-dependent manner.</text>
</comment>
<dbReference type="InterPro" id="IPR013757">
    <property type="entry name" value="Topo_IIA_A_a_sf"/>
</dbReference>
<evidence type="ECO:0000256" key="10">
    <source>
        <dbReference type="PROSITE-ProRule" id="PRU01384"/>
    </source>
</evidence>
<dbReference type="HAMAP" id="MF_01897">
    <property type="entry name" value="GyrA"/>
    <property type="match status" value="1"/>
</dbReference>
<dbReference type="NCBIfam" id="NF004044">
    <property type="entry name" value="PRK05561.1"/>
    <property type="match status" value="1"/>
</dbReference>
<organism evidence="14 15">
    <name type="scientific">Candidatus Flavonifractor intestinipullorum</name>
    <dbReference type="NCBI Taxonomy" id="2838587"/>
    <lineage>
        <taxon>Bacteria</taxon>
        <taxon>Bacillati</taxon>
        <taxon>Bacillota</taxon>
        <taxon>Clostridia</taxon>
        <taxon>Eubacteriales</taxon>
        <taxon>Oscillospiraceae</taxon>
        <taxon>Flavonifractor</taxon>
    </lineage>
</organism>
<dbReference type="GO" id="GO:0006265">
    <property type="term" value="P:DNA topological change"/>
    <property type="evidence" value="ECO:0007669"/>
    <property type="project" value="UniProtKB-UniRule"/>
</dbReference>
<evidence type="ECO:0000256" key="11">
    <source>
        <dbReference type="SAM" id="Coils"/>
    </source>
</evidence>
<dbReference type="GO" id="GO:0006261">
    <property type="term" value="P:DNA-templated DNA replication"/>
    <property type="evidence" value="ECO:0007669"/>
    <property type="project" value="UniProtKB-UniRule"/>
</dbReference>
<dbReference type="Pfam" id="PF00521">
    <property type="entry name" value="DNA_topoisoIV"/>
    <property type="match status" value="1"/>
</dbReference>
<evidence type="ECO:0000256" key="3">
    <source>
        <dbReference type="ARBA" id="ARBA00022741"/>
    </source>
</evidence>
<dbReference type="GO" id="GO:0009330">
    <property type="term" value="C:DNA topoisomerase type II (double strand cut, ATP-hydrolyzing) complex"/>
    <property type="evidence" value="ECO:0007669"/>
    <property type="project" value="TreeGrafter"/>
</dbReference>
<dbReference type="PROSITE" id="PS52040">
    <property type="entry name" value="TOPO_IIA"/>
    <property type="match status" value="1"/>
</dbReference>
<dbReference type="FunFam" id="2.120.10.90:FF:000005">
    <property type="entry name" value="DNA topoisomerase 4 subunit A"/>
    <property type="match status" value="1"/>
</dbReference>
<evidence type="ECO:0000256" key="1">
    <source>
        <dbReference type="ARBA" id="ARBA00000185"/>
    </source>
</evidence>
<dbReference type="GO" id="GO:0005694">
    <property type="term" value="C:chromosome"/>
    <property type="evidence" value="ECO:0007669"/>
    <property type="project" value="InterPro"/>
</dbReference>
<dbReference type="GO" id="GO:0005524">
    <property type="term" value="F:ATP binding"/>
    <property type="evidence" value="ECO:0007669"/>
    <property type="project" value="UniProtKB-UniRule"/>
</dbReference>
<feature type="coiled-coil region" evidence="11">
    <location>
        <begin position="440"/>
        <end position="467"/>
    </location>
</feature>
<comment type="catalytic activity">
    <reaction evidence="1 9 10">
        <text>ATP-dependent breakage, passage and rejoining of double-stranded DNA.</text>
        <dbReference type="EC" id="5.6.2.2"/>
    </reaction>
</comment>
<keyword evidence="3 9" id="KW-0547">Nucleotide-binding</keyword>
<dbReference type="Pfam" id="PF03989">
    <property type="entry name" value="DNA_gyraseA_C"/>
    <property type="match status" value="6"/>
</dbReference>